<protein>
    <recommendedName>
        <fullName evidence="7">GtrA/DPMS transmembrane domain-containing protein</fullName>
    </recommendedName>
</protein>
<dbReference type="GO" id="GO:0005886">
    <property type="term" value="C:plasma membrane"/>
    <property type="evidence" value="ECO:0007669"/>
    <property type="project" value="TreeGrafter"/>
</dbReference>
<comment type="caution">
    <text evidence="8">The sequence shown here is derived from an EMBL/GenBank/DDBJ whole genome shotgun (WGS) entry which is preliminary data.</text>
</comment>
<dbReference type="InterPro" id="IPR051401">
    <property type="entry name" value="GtrA_CellWall_Glycosyl"/>
</dbReference>
<evidence type="ECO:0000256" key="3">
    <source>
        <dbReference type="ARBA" id="ARBA00022692"/>
    </source>
</evidence>
<feature type="domain" description="GtrA/DPMS transmembrane" evidence="7">
    <location>
        <begin position="7"/>
        <end position="119"/>
    </location>
</feature>
<dbReference type="Proteomes" id="UP000217065">
    <property type="component" value="Unassembled WGS sequence"/>
</dbReference>
<evidence type="ECO:0000256" key="6">
    <source>
        <dbReference type="SAM" id="Phobius"/>
    </source>
</evidence>
<keyword evidence="5 6" id="KW-0472">Membrane</keyword>
<keyword evidence="3 6" id="KW-0812">Transmembrane</keyword>
<evidence type="ECO:0000256" key="1">
    <source>
        <dbReference type="ARBA" id="ARBA00004141"/>
    </source>
</evidence>
<name>A0A264W448_9BACL</name>
<dbReference type="GO" id="GO:0000271">
    <property type="term" value="P:polysaccharide biosynthetic process"/>
    <property type="evidence" value="ECO:0007669"/>
    <property type="project" value="InterPro"/>
</dbReference>
<dbReference type="PANTHER" id="PTHR38459:SF1">
    <property type="entry name" value="PROPHAGE BACTOPRENOL-LINKED GLUCOSE TRANSLOCASE HOMOLOG"/>
    <property type="match status" value="1"/>
</dbReference>
<dbReference type="PANTHER" id="PTHR38459">
    <property type="entry name" value="PROPHAGE BACTOPRENOL-LINKED GLUCOSE TRANSLOCASE HOMOLOG"/>
    <property type="match status" value="1"/>
</dbReference>
<sequence>MNKELLRFIAVGVFNTLHYFGWFVLFTEVVELHYVPSHWIAFVISMIGSYFLNTLFTYRARVSWRSFFQFPLVYVVQIIISTGLIIVFTDWLGVNEKISSLLASVGTIPFTFVLSRKIIKSN</sequence>
<dbReference type="OrthoDB" id="2666802at2"/>
<keyword evidence="4 6" id="KW-1133">Transmembrane helix</keyword>
<feature type="transmembrane region" description="Helical" evidence="6">
    <location>
        <begin position="98"/>
        <end position="115"/>
    </location>
</feature>
<dbReference type="EMBL" id="NOKQ01000196">
    <property type="protein sequence ID" value="OZS78350.1"/>
    <property type="molecule type" value="Genomic_DNA"/>
</dbReference>
<feature type="transmembrane region" description="Helical" evidence="6">
    <location>
        <begin position="5"/>
        <end position="26"/>
    </location>
</feature>
<comment type="similarity">
    <text evidence="2">Belongs to the GtrA family.</text>
</comment>
<reference evidence="8 9" key="1">
    <citation type="submission" date="2017-07" db="EMBL/GenBank/DDBJ databases">
        <title>Tetzosporium hominis gen.nov. sp.nov.</title>
        <authorList>
            <person name="Tetz G."/>
            <person name="Tetz V."/>
        </authorList>
    </citation>
    <scope>NUCLEOTIDE SEQUENCE [LARGE SCALE GENOMIC DNA]</scope>
    <source>
        <strain evidence="8 9">VT-49</strain>
    </source>
</reference>
<proteinExistence type="inferred from homology"/>
<comment type="subcellular location">
    <subcellularLocation>
        <location evidence="1">Membrane</location>
        <topology evidence="1">Multi-pass membrane protein</topology>
    </subcellularLocation>
</comment>
<dbReference type="AlphaFoldDB" id="A0A264W448"/>
<dbReference type="RefSeq" id="WP_094942370.1">
    <property type="nucleotide sequence ID" value="NZ_NOKQ01000196.1"/>
</dbReference>
<feature type="transmembrane region" description="Helical" evidence="6">
    <location>
        <begin position="38"/>
        <end position="58"/>
    </location>
</feature>
<organism evidence="8 9">
    <name type="scientific">Tetzosporium hominis</name>
    <dbReference type="NCBI Taxonomy" id="2020506"/>
    <lineage>
        <taxon>Bacteria</taxon>
        <taxon>Bacillati</taxon>
        <taxon>Bacillota</taxon>
        <taxon>Bacilli</taxon>
        <taxon>Bacillales</taxon>
        <taxon>Caryophanaceae</taxon>
        <taxon>Tetzosporium</taxon>
    </lineage>
</organism>
<dbReference type="InterPro" id="IPR007267">
    <property type="entry name" value="GtrA_DPMS_TM"/>
</dbReference>
<keyword evidence="9" id="KW-1185">Reference proteome</keyword>
<evidence type="ECO:0000313" key="9">
    <source>
        <dbReference type="Proteomes" id="UP000217065"/>
    </source>
</evidence>
<feature type="transmembrane region" description="Helical" evidence="6">
    <location>
        <begin position="70"/>
        <end position="92"/>
    </location>
</feature>
<evidence type="ECO:0000256" key="5">
    <source>
        <dbReference type="ARBA" id="ARBA00023136"/>
    </source>
</evidence>
<evidence type="ECO:0000313" key="8">
    <source>
        <dbReference type="EMBL" id="OZS78350.1"/>
    </source>
</evidence>
<dbReference type="Pfam" id="PF04138">
    <property type="entry name" value="GtrA_DPMS_TM"/>
    <property type="match status" value="1"/>
</dbReference>
<evidence type="ECO:0000256" key="4">
    <source>
        <dbReference type="ARBA" id="ARBA00022989"/>
    </source>
</evidence>
<evidence type="ECO:0000256" key="2">
    <source>
        <dbReference type="ARBA" id="ARBA00009399"/>
    </source>
</evidence>
<gene>
    <name evidence="8" type="ORF">CF394_06215</name>
</gene>
<accession>A0A264W448</accession>
<evidence type="ECO:0000259" key="7">
    <source>
        <dbReference type="Pfam" id="PF04138"/>
    </source>
</evidence>